<dbReference type="Proteomes" id="UP000261295">
    <property type="component" value="Unassembled WGS sequence"/>
</dbReference>
<reference evidence="1 2" key="1">
    <citation type="submission" date="2018-08" db="EMBL/GenBank/DDBJ databases">
        <title>A genome reference for cultivated species of the human gut microbiota.</title>
        <authorList>
            <person name="Zou Y."/>
            <person name="Xue W."/>
            <person name="Luo G."/>
        </authorList>
    </citation>
    <scope>NUCLEOTIDE SEQUENCE [LARGE SCALE GENOMIC DNA]</scope>
    <source>
        <strain evidence="1 2">OM07-9</strain>
    </source>
</reference>
<comment type="caution">
    <text evidence="1">The sequence shown here is derived from an EMBL/GenBank/DDBJ whole genome shotgun (WGS) entry which is preliminary data.</text>
</comment>
<evidence type="ECO:0000313" key="2">
    <source>
        <dbReference type="Proteomes" id="UP000261295"/>
    </source>
</evidence>
<organism evidence="1 2">
    <name type="scientific">Bacteroides uniformis</name>
    <dbReference type="NCBI Taxonomy" id="820"/>
    <lineage>
        <taxon>Bacteria</taxon>
        <taxon>Pseudomonadati</taxon>
        <taxon>Bacteroidota</taxon>
        <taxon>Bacteroidia</taxon>
        <taxon>Bacteroidales</taxon>
        <taxon>Bacteroidaceae</taxon>
        <taxon>Bacteroides</taxon>
    </lineage>
</organism>
<sequence length="156" mass="18645">MEKEVLEEYISLFEKVAHKSANLEELQKKYEPNSVFDDLEIWELYAAHIIAEYLPQKIDVLGEEDERIMNIDEWMFSSAFLFEPYWIIKYQDMYYAFDFEDELEGKDAEYSELREYLWERMVQEIAEELGCIIGEECIVDSDEDGNSIIKLCDEDD</sequence>
<accession>A0A3E4XII3</accession>
<dbReference type="RefSeq" id="WP_117749559.1">
    <property type="nucleotide sequence ID" value="NZ_QSTL01000012.1"/>
</dbReference>
<protein>
    <submittedName>
        <fullName evidence="1">Uncharacterized protein</fullName>
    </submittedName>
</protein>
<gene>
    <name evidence="1" type="ORF">DXC07_13455</name>
</gene>
<evidence type="ECO:0000313" key="1">
    <source>
        <dbReference type="EMBL" id="RGM54304.1"/>
    </source>
</evidence>
<dbReference type="AlphaFoldDB" id="A0A3E4XII3"/>
<proteinExistence type="predicted"/>
<name>A0A3E4XII3_BACUN</name>
<dbReference type="EMBL" id="QSTL01000012">
    <property type="protein sequence ID" value="RGM54304.1"/>
    <property type="molecule type" value="Genomic_DNA"/>
</dbReference>